<evidence type="ECO:0000313" key="2">
    <source>
        <dbReference type="Proteomes" id="UP001239111"/>
    </source>
</evidence>
<dbReference type="Proteomes" id="UP001239111">
    <property type="component" value="Chromosome 1"/>
</dbReference>
<accession>A0ACC2PQ95</accession>
<protein>
    <submittedName>
        <fullName evidence="1">Uncharacterized protein</fullName>
    </submittedName>
</protein>
<keyword evidence="2" id="KW-1185">Reference proteome</keyword>
<gene>
    <name evidence="1" type="ORF">QAD02_020562</name>
</gene>
<dbReference type="EMBL" id="CM056741">
    <property type="protein sequence ID" value="KAJ8684769.1"/>
    <property type="molecule type" value="Genomic_DNA"/>
</dbReference>
<name>A0ACC2PQ95_9HYME</name>
<evidence type="ECO:0000313" key="1">
    <source>
        <dbReference type="EMBL" id="KAJ8684769.1"/>
    </source>
</evidence>
<organism evidence="1 2">
    <name type="scientific">Eretmocerus hayati</name>
    <dbReference type="NCBI Taxonomy" id="131215"/>
    <lineage>
        <taxon>Eukaryota</taxon>
        <taxon>Metazoa</taxon>
        <taxon>Ecdysozoa</taxon>
        <taxon>Arthropoda</taxon>
        <taxon>Hexapoda</taxon>
        <taxon>Insecta</taxon>
        <taxon>Pterygota</taxon>
        <taxon>Neoptera</taxon>
        <taxon>Endopterygota</taxon>
        <taxon>Hymenoptera</taxon>
        <taxon>Apocrita</taxon>
        <taxon>Proctotrupomorpha</taxon>
        <taxon>Chalcidoidea</taxon>
        <taxon>Aphelinidae</taxon>
        <taxon>Aphelininae</taxon>
        <taxon>Eretmocerus</taxon>
    </lineage>
</organism>
<proteinExistence type="predicted"/>
<sequence>MKNYKGYSRKQWKRKIKERYERSLRRVHDRLHGDDEPGFQDQDGSDEDITDTRCTPSKDGSDMELNSSTSSIPEDSQENDPTQTTTSSISVSSDDDDEEDVWLDDTSCNVLDDYDSVYRYSDADDDFEDALPGLINAGPDEASGSGFDKNPSVEEESSDDEDAHKLDASGKLTRKISKSLREILTPWAIENNIPHAAMSKLLHGIRSKIPEVSLPLDPRTLFQTKRKTVVERLLLKVSEMVITVILAWHNVSEKNLWPILCSDNIINDVFIIGVYAGESKPKDANEFLRQFIDETVELEEDGIIFNDSEYTVFIDALVCDTPAKAFILKVKGHMGYFSCTKCEIEGENIDSVCFPGPAATPRTDEKFKNNEYSEDYQQGETELNKVRKLGLVSGVPLDPMHLVFIGVMKKFLRILMFVSTMYRLSAKKIEAISERLKNIKNSIPCDFARKTRELRFVDFYKATELRQFLLYSGMIALRGIVHPDVYTIFLTLHVAISILSHPSLSKDASYLDYAEKLLKKFVGHFQRMFGAKYVSFNVHGLLHLANDVRKYGQLENFSAFRFENFIGKLKKMIRMGNQPLQQIMRRSDEIERLLKDDSRLTSKSDLDLVSRHADGPLIARLSRVIQYKQAHLRSFQIKCDDKEENCLLIDEDTIVEASNIVKTAEDEVKHCYWSANRITAKMCRLPYENQYVVIPLLHTYAEKI</sequence>
<reference evidence="1" key="1">
    <citation type="submission" date="2023-04" db="EMBL/GenBank/DDBJ databases">
        <title>A chromosome-level genome assembly of the parasitoid wasp Eretmocerus hayati.</title>
        <authorList>
            <person name="Zhong Y."/>
            <person name="Liu S."/>
            <person name="Liu Y."/>
        </authorList>
    </citation>
    <scope>NUCLEOTIDE SEQUENCE</scope>
    <source>
        <strain evidence="1">ZJU_SS_LIU_2023</strain>
    </source>
</reference>
<comment type="caution">
    <text evidence="1">The sequence shown here is derived from an EMBL/GenBank/DDBJ whole genome shotgun (WGS) entry which is preliminary data.</text>
</comment>